<dbReference type="AlphaFoldDB" id="A0AAV5ELL6"/>
<dbReference type="Gene3D" id="1.10.510.10">
    <property type="entry name" value="Transferase(Phosphotransferase) domain 1"/>
    <property type="match status" value="1"/>
</dbReference>
<dbReference type="PANTHER" id="PTHR45707:SF59">
    <property type="entry name" value="PROTEIN KINASE DOMAIN-CONTAINING PROTEIN"/>
    <property type="match status" value="1"/>
</dbReference>
<dbReference type="SUPFAM" id="SSF56112">
    <property type="entry name" value="Protein kinase-like (PK-like)"/>
    <property type="match status" value="1"/>
</dbReference>
<dbReference type="PANTHER" id="PTHR45707">
    <property type="entry name" value="C2 CALCIUM/LIPID-BINDING PLANT PHOSPHORIBOSYLTRANSFERASE FAMILY PROTEIN"/>
    <property type="match status" value="1"/>
</dbReference>
<dbReference type="EMBL" id="BQKI01000076">
    <property type="protein sequence ID" value="GJN24159.1"/>
    <property type="molecule type" value="Genomic_DNA"/>
</dbReference>
<reference evidence="2" key="1">
    <citation type="journal article" date="2018" name="DNA Res.">
        <title>Multiple hybrid de novo genome assembly of finger millet, an orphan allotetraploid crop.</title>
        <authorList>
            <person name="Hatakeyama M."/>
            <person name="Aluri S."/>
            <person name="Balachadran M.T."/>
            <person name="Sivarajan S.R."/>
            <person name="Patrignani A."/>
            <person name="Gruter S."/>
            <person name="Poveda L."/>
            <person name="Shimizu-Inatsugi R."/>
            <person name="Baeten J."/>
            <person name="Francoijs K.J."/>
            <person name="Nataraja K.N."/>
            <person name="Reddy Y.A.N."/>
            <person name="Phadnis S."/>
            <person name="Ravikumar R.L."/>
            <person name="Schlapbach R."/>
            <person name="Sreeman S.M."/>
            <person name="Shimizu K.K."/>
        </authorList>
    </citation>
    <scope>NUCLEOTIDE SEQUENCE</scope>
</reference>
<proteinExistence type="predicted"/>
<gene>
    <name evidence="2" type="primary">gb11882</name>
    <name evidence="2" type="ORF">PR202_gb11882</name>
</gene>
<accession>A0AAV5ELL6</accession>
<organism evidence="2 3">
    <name type="scientific">Eleusine coracana subsp. coracana</name>
    <dbReference type="NCBI Taxonomy" id="191504"/>
    <lineage>
        <taxon>Eukaryota</taxon>
        <taxon>Viridiplantae</taxon>
        <taxon>Streptophyta</taxon>
        <taxon>Embryophyta</taxon>
        <taxon>Tracheophyta</taxon>
        <taxon>Spermatophyta</taxon>
        <taxon>Magnoliopsida</taxon>
        <taxon>Liliopsida</taxon>
        <taxon>Poales</taxon>
        <taxon>Poaceae</taxon>
        <taxon>PACMAD clade</taxon>
        <taxon>Chloridoideae</taxon>
        <taxon>Cynodonteae</taxon>
        <taxon>Eleusininae</taxon>
        <taxon>Eleusine</taxon>
    </lineage>
</organism>
<dbReference type="PROSITE" id="PS50011">
    <property type="entry name" value="PROTEIN_KINASE_DOM"/>
    <property type="match status" value="1"/>
</dbReference>
<protein>
    <recommendedName>
        <fullName evidence="1">Protein kinase domain-containing protein</fullName>
    </recommendedName>
</protein>
<dbReference type="Pfam" id="PF00069">
    <property type="entry name" value="Pkinase"/>
    <property type="match status" value="1"/>
</dbReference>
<evidence type="ECO:0000313" key="2">
    <source>
        <dbReference type="EMBL" id="GJN24159.1"/>
    </source>
</evidence>
<comment type="caution">
    <text evidence="2">The sequence shown here is derived from an EMBL/GenBank/DDBJ whole genome shotgun (WGS) entry which is preliminary data.</text>
</comment>
<dbReference type="GO" id="GO:0005524">
    <property type="term" value="F:ATP binding"/>
    <property type="evidence" value="ECO:0007669"/>
    <property type="project" value="InterPro"/>
</dbReference>
<sequence length="206" mass="23637">MNLLPSSIWLDNDWEPKIADFGLARLFGQEQTRMNTINVMGKNGYMAPEYLYRGEISTKSDIYSLGMLIIEITTGEKNNADVEDRSARKFVEKVFENWKTDVQITRKYPSLDPNGFQAVKLCILIGLKCVDADRDKRPSIVDIVNKLGGKRVKIFDEVSTNVVMIQVFCYSLVTFDLFFLCKTRYGLNIHIYYKTSLNTTLKCSDI</sequence>
<keyword evidence="3" id="KW-1185">Reference proteome</keyword>
<reference evidence="2" key="2">
    <citation type="submission" date="2021-12" db="EMBL/GenBank/DDBJ databases">
        <title>Resequencing data analysis of finger millet.</title>
        <authorList>
            <person name="Hatakeyama M."/>
            <person name="Aluri S."/>
            <person name="Balachadran M.T."/>
            <person name="Sivarajan S.R."/>
            <person name="Poveda L."/>
            <person name="Shimizu-Inatsugi R."/>
            <person name="Schlapbach R."/>
            <person name="Sreeman S.M."/>
            <person name="Shimizu K.K."/>
        </authorList>
    </citation>
    <scope>NUCLEOTIDE SEQUENCE</scope>
</reference>
<dbReference type="InterPro" id="IPR000719">
    <property type="entry name" value="Prot_kinase_dom"/>
</dbReference>
<dbReference type="GO" id="GO:0004672">
    <property type="term" value="F:protein kinase activity"/>
    <property type="evidence" value="ECO:0007669"/>
    <property type="project" value="InterPro"/>
</dbReference>
<name>A0AAV5ELL6_ELECO</name>
<feature type="domain" description="Protein kinase" evidence="1">
    <location>
        <begin position="1"/>
        <end position="155"/>
    </location>
</feature>
<evidence type="ECO:0000313" key="3">
    <source>
        <dbReference type="Proteomes" id="UP001054889"/>
    </source>
</evidence>
<evidence type="ECO:0000259" key="1">
    <source>
        <dbReference type="PROSITE" id="PS50011"/>
    </source>
</evidence>
<dbReference type="Proteomes" id="UP001054889">
    <property type="component" value="Unassembled WGS sequence"/>
</dbReference>
<dbReference type="InterPro" id="IPR011009">
    <property type="entry name" value="Kinase-like_dom_sf"/>
</dbReference>